<dbReference type="Proteomes" id="UP001258017">
    <property type="component" value="Unassembled WGS sequence"/>
</dbReference>
<sequence>MRVDDTGKNMQLICFVVYGSNTILTLFVYCYIGECLIQESINFGEAFYDCEWKSSRYTLIAVPTMAASLLLYYTNNMITGIETTRDNSSAIIHLPYRARVFVDLHDTRIYCFCALCQLVSVAIVVFGYVGLDCLFVTIAFHITAQLKILRCSINNVLENNIDFRSTVKKLVIKHYRLIRLSETLENDFNMIIFQQLLGTVIHICISIYNWTVVDIHNTRQSLVLMCFMFYGFNTIGTLFIYCYIGEGLINESMNFGEAFYHYEWCNISPLDLKLLQICMVRARKPLKLTSGKFCDLSLCTFTNTLKATMGYFSVLRNFL</sequence>
<evidence type="ECO:0000256" key="3">
    <source>
        <dbReference type="ARBA" id="ARBA00022692"/>
    </source>
</evidence>
<evidence type="ECO:0008006" key="12">
    <source>
        <dbReference type="Google" id="ProtNLM"/>
    </source>
</evidence>
<evidence type="ECO:0000256" key="4">
    <source>
        <dbReference type="ARBA" id="ARBA00022725"/>
    </source>
</evidence>
<keyword evidence="6 9" id="KW-0472">Membrane</keyword>
<proteinExistence type="predicted"/>
<protein>
    <recommendedName>
        <fullName evidence="12">Odorant receptor</fullName>
    </recommendedName>
</protein>
<comment type="subcellular location">
    <subcellularLocation>
        <location evidence="1">Membrane</location>
        <topology evidence="1">Multi-pass membrane protein</topology>
    </subcellularLocation>
</comment>
<keyword evidence="7" id="KW-0675">Receptor</keyword>
<keyword evidence="5 9" id="KW-1133">Transmembrane helix</keyword>
<feature type="transmembrane region" description="Helical" evidence="9">
    <location>
        <begin position="222"/>
        <end position="241"/>
    </location>
</feature>
<evidence type="ECO:0000313" key="10">
    <source>
        <dbReference type="EMBL" id="KAK2574924.1"/>
    </source>
</evidence>
<gene>
    <name evidence="10" type="ORF">KPH14_002615</name>
</gene>
<keyword evidence="2" id="KW-0716">Sensory transduction</keyword>
<feature type="transmembrane region" description="Helical" evidence="9">
    <location>
        <begin position="191"/>
        <end position="210"/>
    </location>
</feature>
<dbReference type="PANTHER" id="PTHR21137">
    <property type="entry name" value="ODORANT RECEPTOR"/>
    <property type="match status" value="1"/>
</dbReference>
<evidence type="ECO:0000256" key="7">
    <source>
        <dbReference type="ARBA" id="ARBA00023170"/>
    </source>
</evidence>
<dbReference type="GO" id="GO:0004984">
    <property type="term" value="F:olfactory receptor activity"/>
    <property type="evidence" value="ECO:0007669"/>
    <property type="project" value="InterPro"/>
</dbReference>
<name>A0AAD9VHP9_9HYME</name>
<comment type="caution">
    <text evidence="10">The sequence shown here is derived from an EMBL/GenBank/DDBJ whole genome shotgun (WGS) entry which is preliminary data.</text>
</comment>
<keyword evidence="3 9" id="KW-0812">Transmembrane</keyword>
<evidence type="ECO:0000256" key="9">
    <source>
        <dbReference type="SAM" id="Phobius"/>
    </source>
</evidence>
<evidence type="ECO:0000313" key="11">
    <source>
        <dbReference type="Proteomes" id="UP001258017"/>
    </source>
</evidence>
<dbReference type="GO" id="GO:0005549">
    <property type="term" value="F:odorant binding"/>
    <property type="evidence" value="ECO:0007669"/>
    <property type="project" value="InterPro"/>
</dbReference>
<dbReference type="PANTHER" id="PTHR21137:SF43">
    <property type="entry name" value="ODORANT RECEPTOR 47A-RELATED"/>
    <property type="match status" value="1"/>
</dbReference>
<reference evidence="10" key="2">
    <citation type="journal article" date="2023" name="Commun. Biol.">
        <title>Intrasexual cuticular hydrocarbon dimorphism in a wasp sheds light on hydrocarbon biosynthesis genes in Hymenoptera.</title>
        <authorList>
            <person name="Moris V.C."/>
            <person name="Podsiadlowski L."/>
            <person name="Martin S."/>
            <person name="Oeyen J.P."/>
            <person name="Donath A."/>
            <person name="Petersen M."/>
            <person name="Wilbrandt J."/>
            <person name="Misof B."/>
            <person name="Liedtke D."/>
            <person name="Thamm M."/>
            <person name="Scheiner R."/>
            <person name="Schmitt T."/>
            <person name="Niehuis O."/>
        </authorList>
    </citation>
    <scope>NUCLEOTIDE SEQUENCE</scope>
    <source>
        <strain evidence="10">GBR_01_08_01A</strain>
    </source>
</reference>
<dbReference type="GO" id="GO:0005886">
    <property type="term" value="C:plasma membrane"/>
    <property type="evidence" value="ECO:0007669"/>
    <property type="project" value="UniProtKB-SubCell"/>
</dbReference>
<feature type="transmembrane region" description="Helical" evidence="9">
    <location>
        <begin position="54"/>
        <end position="73"/>
    </location>
</feature>
<reference evidence="10" key="1">
    <citation type="submission" date="2021-08" db="EMBL/GenBank/DDBJ databases">
        <authorList>
            <person name="Misof B."/>
            <person name="Oliver O."/>
            <person name="Podsiadlowski L."/>
            <person name="Donath A."/>
            <person name="Peters R."/>
            <person name="Mayer C."/>
            <person name="Rust J."/>
            <person name="Gunkel S."/>
            <person name="Lesny P."/>
            <person name="Martin S."/>
            <person name="Oeyen J.P."/>
            <person name="Petersen M."/>
            <person name="Panagiotis P."/>
            <person name="Wilbrandt J."/>
            <person name="Tanja T."/>
        </authorList>
    </citation>
    <scope>NUCLEOTIDE SEQUENCE</scope>
    <source>
        <strain evidence="10">GBR_01_08_01A</strain>
        <tissue evidence="10">Thorax + abdomen</tissue>
    </source>
</reference>
<accession>A0AAD9VHP9</accession>
<feature type="transmembrane region" description="Helical" evidence="9">
    <location>
        <begin position="12"/>
        <end position="34"/>
    </location>
</feature>
<dbReference type="InterPro" id="IPR004117">
    <property type="entry name" value="7tm6_olfct_rcpt"/>
</dbReference>
<keyword evidence="4" id="KW-0552">Olfaction</keyword>
<dbReference type="EMBL" id="JAIFRP010004522">
    <property type="protein sequence ID" value="KAK2574924.1"/>
    <property type="molecule type" value="Genomic_DNA"/>
</dbReference>
<organism evidence="10 11">
    <name type="scientific">Odynerus spinipes</name>
    <dbReference type="NCBI Taxonomy" id="1348599"/>
    <lineage>
        <taxon>Eukaryota</taxon>
        <taxon>Metazoa</taxon>
        <taxon>Ecdysozoa</taxon>
        <taxon>Arthropoda</taxon>
        <taxon>Hexapoda</taxon>
        <taxon>Insecta</taxon>
        <taxon>Pterygota</taxon>
        <taxon>Neoptera</taxon>
        <taxon>Endopterygota</taxon>
        <taxon>Hymenoptera</taxon>
        <taxon>Apocrita</taxon>
        <taxon>Aculeata</taxon>
        <taxon>Vespoidea</taxon>
        <taxon>Vespidae</taxon>
        <taxon>Eumeninae</taxon>
        <taxon>Odynerus</taxon>
    </lineage>
</organism>
<evidence type="ECO:0000256" key="8">
    <source>
        <dbReference type="ARBA" id="ARBA00023224"/>
    </source>
</evidence>
<keyword evidence="8" id="KW-0807">Transducer</keyword>
<dbReference type="GO" id="GO:0007165">
    <property type="term" value="P:signal transduction"/>
    <property type="evidence" value="ECO:0007669"/>
    <property type="project" value="UniProtKB-KW"/>
</dbReference>
<evidence type="ECO:0000256" key="2">
    <source>
        <dbReference type="ARBA" id="ARBA00022606"/>
    </source>
</evidence>
<dbReference type="AlphaFoldDB" id="A0AAD9VHP9"/>
<evidence type="ECO:0000256" key="1">
    <source>
        <dbReference type="ARBA" id="ARBA00004141"/>
    </source>
</evidence>
<keyword evidence="11" id="KW-1185">Reference proteome</keyword>
<dbReference type="Pfam" id="PF02949">
    <property type="entry name" value="7tm_6"/>
    <property type="match status" value="2"/>
</dbReference>
<evidence type="ECO:0000256" key="6">
    <source>
        <dbReference type="ARBA" id="ARBA00023136"/>
    </source>
</evidence>
<feature type="transmembrane region" description="Helical" evidence="9">
    <location>
        <begin position="109"/>
        <end position="131"/>
    </location>
</feature>
<evidence type="ECO:0000256" key="5">
    <source>
        <dbReference type="ARBA" id="ARBA00022989"/>
    </source>
</evidence>